<feature type="non-terminal residue" evidence="1">
    <location>
        <position position="1"/>
    </location>
</feature>
<accession>A0AAD6ZAF0</accession>
<dbReference type="EMBL" id="JARIHO010000068">
    <property type="protein sequence ID" value="KAJ7314204.1"/>
    <property type="molecule type" value="Genomic_DNA"/>
</dbReference>
<evidence type="ECO:0000313" key="2">
    <source>
        <dbReference type="Proteomes" id="UP001218218"/>
    </source>
</evidence>
<sequence>LTNIFGGTISRPFGKLAHHSQVVSEEGLYMELLTAEYSDKEPDMAVLESSDDNFEE</sequence>
<evidence type="ECO:0000313" key="1">
    <source>
        <dbReference type="EMBL" id="KAJ7314204.1"/>
    </source>
</evidence>
<name>A0AAD6ZAF0_9AGAR</name>
<feature type="non-terminal residue" evidence="1">
    <location>
        <position position="56"/>
    </location>
</feature>
<reference evidence="1" key="1">
    <citation type="submission" date="2023-03" db="EMBL/GenBank/DDBJ databases">
        <title>Massive genome expansion in bonnet fungi (Mycena s.s.) driven by repeated elements and novel gene families across ecological guilds.</title>
        <authorList>
            <consortium name="Lawrence Berkeley National Laboratory"/>
            <person name="Harder C.B."/>
            <person name="Miyauchi S."/>
            <person name="Viragh M."/>
            <person name="Kuo A."/>
            <person name="Thoen E."/>
            <person name="Andreopoulos B."/>
            <person name="Lu D."/>
            <person name="Skrede I."/>
            <person name="Drula E."/>
            <person name="Henrissat B."/>
            <person name="Morin E."/>
            <person name="Kohler A."/>
            <person name="Barry K."/>
            <person name="LaButti K."/>
            <person name="Morin E."/>
            <person name="Salamov A."/>
            <person name="Lipzen A."/>
            <person name="Mereny Z."/>
            <person name="Hegedus B."/>
            <person name="Baldrian P."/>
            <person name="Stursova M."/>
            <person name="Weitz H."/>
            <person name="Taylor A."/>
            <person name="Grigoriev I.V."/>
            <person name="Nagy L.G."/>
            <person name="Martin F."/>
            <person name="Kauserud H."/>
        </authorList>
    </citation>
    <scope>NUCLEOTIDE SEQUENCE</scope>
    <source>
        <strain evidence="1">CBHHK002</strain>
    </source>
</reference>
<proteinExistence type="predicted"/>
<comment type="caution">
    <text evidence="1">The sequence shown here is derived from an EMBL/GenBank/DDBJ whole genome shotgun (WGS) entry which is preliminary data.</text>
</comment>
<dbReference type="Proteomes" id="UP001218218">
    <property type="component" value="Unassembled WGS sequence"/>
</dbReference>
<keyword evidence="2" id="KW-1185">Reference proteome</keyword>
<gene>
    <name evidence="1" type="ORF">DFH08DRAFT_636961</name>
</gene>
<organism evidence="1 2">
    <name type="scientific">Mycena albidolilacea</name>
    <dbReference type="NCBI Taxonomy" id="1033008"/>
    <lineage>
        <taxon>Eukaryota</taxon>
        <taxon>Fungi</taxon>
        <taxon>Dikarya</taxon>
        <taxon>Basidiomycota</taxon>
        <taxon>Agaricomycotina</taxon>
        <taxon>Agaricomycetes</taxon>
        <taxon>Agaricomycetidae</taxon>
        <taxon>Agaricales</taxon>
        <taxon>Marasmiineae</taxon>
        <taxon>Mycenaceae</taxon>
        <taxon>Mycena</taxon>
    </lineage>
</organism>
<dbReference type="AlphaFoldDB" id="A0AAD6ZAF0"/>
<protein>
    <submittedName>
        <fullName evidence="1">Uncharacterized protein</fullName>
    </submittedName>
</protein>